<dbReference type="AlphaFoldDB" id="A0AAD9IBA4"/>
<proteinExistence type="predicted"/>
<accession>A0AAD9IBA4</accession>
<feature type="transmembrane region" description="Helical" evidence="5">
    <location>
        <begin position="142"/>
        <end position="161"/>
    </location>
</feature>
<feature type="transmembrane region" description="Helical" evidence="5">
    <location>
        <begin position="294"/>
        <end position="311"/>
    </location>
</feature>
<keyword evidence="3 5" id="KW-1133">Transmembrane helix</keyword>
<keyword evidence="7" id="KW-1185">Reference proteome</keyword>
<dbReference type="InterPro" id="IPR006214">
    <property type="entry name" value="Bax_inhibitor_1-related"/>
</dbReference>
<sequence>MSFTLTIRPGSARLASRAAQLGKTPASAANSGPSAACRAFHRSAPKNSFFTGRTAALLPKPSSFGGRTTGLVSRLLGASRGYQSQVPPYGAPPADQGTIVRKLLVGGAIFGGTLVAINVVFNRETRDDGGMPVYEREYLNNTFLHTGLGIGIIGLTARQMVRSGFVFRLMVTNPWAVAIGGLALGFGTMIGTRSIDPDNYIPKYALWTAFNATQAAFVAPLLVFAPLPLLARAGLYTVAMMGAISFVGATAKQEKYLYIGGPLLAGAAVIAVSGLAPLVIPATAVRTLALTESLWLYGGLALFGGFTLYDVQKVLHHARLAESGLIKRDPVNESIGLELDFLNIFVRMVQILMMQQRKK</sequence>
<comment type="caution">
    <text evidence="6">The sequence shown here is derived from an EMBL/GenBank/DDBJ whole genome shotgun (WGS) entry which is preliminary data.</text>
</comment>
<comment type="subcellular location">
    <subcellularLocation>
        <location evidence="1">Membrane</location>
        <topology evidence="1">Multi-pass membrane protein</topology>
    </subcellularLocation>
</comment>
<dbReference type="Pfam" id="PF01027">
    <property type="entry name" value="Bax1-I"/>
    <property type="match status" value="1"/>
</dbReference>
<organism evidence="6 7">
    <name type="scientific">Phyllachora maydis</name>
    <dbReference type="NCBI Taxonomy" id="1825666"/>
    <lineage>
        <taxon>Eukaryota</taxon>
        <taxon>Fungi</taxon>
        <taxon>Dikarya</taxon>
        <taxon>Ascomycota</taxon>
        <taxon>Pezizomycotina</taxon>
        <taxon>Sordariomycetes</taxon>
        <taxon>Sordariomycetidae</taxon>
        <taxon>Phyllachorales</taxon>
        <taxon>Phyllachoraceae</taxon>
        <taxon>Phyllachora</taxon>
    </lineage>
</organism>
<evidence type="ECO:0000256" key="5">
    <source>
        <dbReference type="SAM" id="Phobius"/>
    </source>
</evidence>
<dbReference type="PANTHER" id="PTHR23291:SF112">
    <property type="entry name" value="GROWTH HORMONE-INDUCIBLE TRANSMEMBRANE PROTEIN"/>
    <property type="match status" value="1"/>
</dbReference>
<dbReference type="EMBL" id="JAQQPM010000007">
    <property type="protein sequence ID" value="KAK2074125.1"/>
    <property type="molecule type" value="Genomic_DNA"/>
</dbReference>
<dbReference type="PANTHER" id="PTHR23291">
    <property type="entry name" value="BAX INHIBITOR-RELATED"/>
    <property type="match status" value="1"/>
</dbReference>
<gene>
    <name evidence="6" type="ORF">P8C59_008355</name>
</gene>
<feature type="transmembrane region" description="Helical" evidence="5">
    <location>
        <begin position="204"/>
        <end position="227"/>
    </location>
</feature>
<reference evidence="6" key="1">
    <citation type="journal article" date="2023" name="Mol. Plant Microbe Interact.">
        <title>Elucidating the Obligate Nature and Biological Capacity of an Invasive Fungal Corn Pathogen.</title>
        <authorList>
            <person name="MacCready J.S."/>
            <person name="Roggenkamp E.M."/>
            <person name="Gdanetz K."/>
            <person name="Chilvers M.I."/>
        </authorList>
    </citation>
    <scope>NUCLEOTIDE SEQUENCE</scope>
    <source>
        <strain evidence="6">PM02</strain>
    </source>
</reference>
<evidence type="ECO:0000256" key="3">
    <source>
        <dbReference type="ARBA" id="ARBA00022989"/>
    </source>
</evidence>
<keyword evidence="4 5" id="KW-0472">Membrane</keyword>
<evidence type="ECO:0000313" key="6">
    <source>
        <dbReference type="EMBL" id="KAK2074125.1"/>
    </source>
</evidence>
<feature type="transmembrane region" description="Helical" evidence="5">
    <location>
        <begin position="173"/>
        <end position="192"/>
    </location>
</feature>
<evidence type="ECO:0000313" key="7">
    <source>
        <dbReference type="Proteomes" id="UP001217918"/>
    </source>
</evidence>
<feature type="transmembrane region" description="Helical" evidence="5">
    <location>
        <begin position="263"/>
        <end position="282"/>
    </location>
</feature>
<evidence type="ECO:0000256" key="1">
    <source>
        <dbReference type="ARBA" id="ARBA00004141"/>
    </source>
</evidence>
<keyword evidence="2 5" id="KW-0812">Transmembrane</keyword>
<dbReference type="Proteomes" id="UP001217918">
    <property type="component" value="Unassembled WGS sequence"/>
</dbReference>
<feature type="transmembrane region" description="Helical" evidence="5">
    <location>
        <begin position="103"/>
        <end position="121"/>
    </location>
</feature>
<name>A0AAD9IBA4_9PEZI</name>
<dbReference type="GO" id="GO:0005743">
    <property type="term" value="C:mitochondrial inner membrane"/>
    <property type="evidence" value="ECO:0007669"/>
    <property type="project" value="TreeGrafter"/>
</dbReference>
<protein>
    <submittedName>
        <fullName evidence="6">Uncharacterized protein</fullName>
    </submittedName>
</protein>
<feature type="transmembrane region" description="Helical" evidence="5">
    <location>
        <begin position="233"/>
        <end position="251"/>
    </location>
</feature>
<evidence type="ECO:0000256" key="2">
    <source>
        <dbReference type="ARBA" id="ARBA00022692"/>
    </source>
</evidence>
<evidence type="ECO:0000256" key="4">
    <source>
        <dbReference type="ARBA" id="ARBA00023136"/>
    </source>
</evidence>